<evidence type="ECO:0000313" key="1">
    <source>
        <dbReference type="EMBL" id="KAK8593665.1"/>
    </source>
</evidence>
<sequence length="82" mass="9118">MIDEDLLPIVIKLTNYEAIEPPYQASRGEGIEPLYQQIENEEIKGCRLQMTTMTVVTAVTTVDECESAEPEGAVVEGGRKEF</sequence>
<accession>A0ABR2G4D2</accession>
<proteinExistence type="predicted"/>
<keyword evidence="2" id="KW-1185">Reference proteome</keyword>
<dbReference type="EMBL" id="JBBPBM010000003">
    <property type="protein sequence ID" value="KAK8593665.1"/>
    <property type="molecule type" value="Genomic_DNA"/>
</dbReference>
<organism evidence="1 2">
    <name type="scientific">Hibiscus sabdariffa</name>
    <name type="common">roselle</name>
    <dbReference type="NCBI Taxonomy" id="183260"/>
    <lineage>
        <taxon>Eukaryota</taxon>
        <taxon>Viridiplantae</taxon>
        <taxon>Streptophyta</taxon>
        <taxon>Embryophyta</taxon>
        <taxon>Tracheophyta</taxon>
        <taxon>Spermatophyta</taxon>
        <taxon>Magnoliopsida</taxon>
        <taxon>eudicotyledons</taxon>
        <taxon>Gunneridae</taxon>
        <taxon>Pentapetalae</taxon>
        <taxon>rosids</taxon>
        <taxon>malvids</taxon>
        <taxon>Malvales</taxon>
        <taxon>Malvaceae</taxon>
        <taxon>Malvoideae</taxon>
        <taxon>Hibiscus</taxon>
    </lineage>
</organism>
<name>A0ABR2G4D2_9ROSI</name>
<evidence type="ECO:0000313" key="2">
    <source>
        <dbReference type="Proteomes" id="UP001472677"/>
    </source>
</evidence>
<comment type="caution">
    <text evidence="1">The sequence shown here is derived from an EMBL/GenBank/DDBJ whole genome shotgun (WGS) entry which is preliminary data.</text>
</comment>
<dbReference type="Proteomes" id="UP001472677">
    <property type="component" value="Unassembled WGS sequence"/>
</dbReference>
<protein>
    <submittedName>
        <fullName evidence="1">Uncharacterized protein</fullName>
    </submittedName>
</protein>
<gene>
    <name evidence="1" type="ORF">V6N12_045741</name>
</gene>
<reference evidence="1 2" key="1">
    <citation type="journal article" date="2024" name="G3 (Bethesda)">
        <title>Genome assembly of Hibiscus sabdariffa L. provides insights into metabolisms of medicinal natural products.</title>
        <authorList>
            <person name="Kim T."/>
        </authorList>
    </citation>
    <scope>NUCLEOTIDE SEQUENCE [LARGE SCALE GENOMIC DNA]</scope>
    <source>
        <strain evidence="1">TK-2024</strain>
        <tissue evidence="1">Old leaves</tissue>
    </source>
</reference>